<gene>
    <name evidence="3" type="ORF">GCM10023200_11930</name>
</gene>
<evidence type="ECO:0000256" key="2">
    <source>
        <dbReference type="SAM" id="Phobius"/>
    </source>
</evidence>
<evidence type="ECO:0000313" key="3">
    <source>
        <dbReference type="EMBL" id="GAA4780282.1"/>
    </source>
</evidence>
<evidence type="ECO:0000313" key="4">
    <source>
        <dbReference type="Proteomes" id="UP001500928"/>
    </source>
</evidence>
<comment type="caution">
    <text evidence="3">The sequence shown here is derived from an EMBL/GenBank/DDBJ whole genome shotgun (WGS) entry which is preliminary data.</text>
</comment>
<sequence length="110" mass="11508">MVPPAPARGVTSYDGTSWTPSTTVLRVSPLTTILLYVVAPVGGFLLIAAATLIRPSSRGARYRSGDEWDHEPLWWMGNPRGSGVAGPTVEAVPAGPAAEHTARGGARGTW</sequence>
<feature type="transmembrane region" description="Helical" evidence="2">
    <location>
        <begin position="33"/>
        <end position="53"/>
    </location>
</feature>
<feature type="region of interest" description="Disordered" evidence="1">
    <location>
        <begin position="85"/>
        <end position="110"/>
    </location>
</feature>
<keyword evidence="4" id="KW-1185">Reference proteome</keyword>
<keyword evidence="2" id="KW-0812">Transmembrane</keyword>
<name>A0ABP9AI43_9PSEU</name>
<dbReference type="EMBL" id="BAABHO010000007">
    <property type="protein sequence ID" value="GAA4780282.1"/>
    <property type="molecule type" value="Genomic_DNA"/>
</dbReference>
<keyword evidence="2" id="KW-1133">Transmembrane helix</keyword>
<keyword evidence="2" id="KW-0472">Membrane</keyword>
<reference evidence="4" key="1">
    <citation type="journal article" date="2019" name="Int. J. Syst. Evol. Microbiol.">
        <title>The Global Catalogue of Microorganisms (GCM) 10K type strain sequencing project: providing services to taxonomists for standard genome sequencing and annotation.</title>
        <authorList>
            <consortium name="The Broad Institute Genomics Platform"/>
            <consortium name="The Broad Institute Genome Sequencing Center for Infectious Disease"/>
            <person name="Wu L."/>
            <person name="Ma J."/>
        </authorList>
    </citation>
    <scope>NUCLEOTIDE SEQUENCE [LARGE SCALE GENOMIC DNA]</scope>
    <source>
        <strain evidence="4">JCM 17979</strain>
    </source>
</reference>
<proteinExistence type="predicted"/>
<evidence type="ECO:0008006" key="5">
    <source>
        <dbReference type="Google" id="ProtNLM"/>
    </source>
</evidence>
<dbReference type="Proteomes" id="UP001500928">
    <property type="component" value="Unassembled WGS sequence"/>
</dbReference>
<evidence type="ECO:0000256" key="1">
    <source>
        <dbReference type="SAM" id="MobiDB-lite"/>
    </source>
</evidence>
<protein>
    <recommendedName>
        <fullName evidence="5">DUF2510 domain-containing protein</fullName>
    </recommendedName>
</protein>
<accession>A0ABP9AI43</accession>
<organism evidence="3 4">
    <name type="scientific">Actinomycetospora chlora</name>
    <dbReference type="NCBI Taxonomy" id="663608"/>
    <lineage>
        <taxon>Bacteria</taxon>
        <taxon>Bacillati</taxon>
        <taxon>Actinomycetota</taxon>
        <taxon>Actinomycetes</taxon>
        <taxon>Pseudonocardiales</taxon>
        <taxon>Pseudonocardiaceae</taxon>
        <taxon>Actinomycetospora</taxon>
    </lineage>
</organism>